<evidence type="ECO:0000256" key="4">
    <source>
        <dbReference type="SAM" id="Phobius"/>
    </source>
</evidence>
<dbReference type="OrthoDB" id="202415at2759"/>
<comment type="similarity">
    <text evidence="1">Belongs to the glycosyltransferase 90 family.</text>
</comment>
<evidence type="ECO:0000256" key="3">
    <source>
        <dbReference type="SAM" id="MobiDB-lite"/>
    </source>
</evidence>
<keyword evidence="4" id="KW-1133">Transmembrane helix</keyword>
<evidence type="ECO:0000313" key="6">
    <source>
        <dbReference type="EMBL" id="CEQ40081.1"/>
    </source>
</evidence>
<name>A0A0D6EJH6_SPOSA</name>
<dbReference type="AlphaFoldDB" id="A0A0D6EJH6"/>
<organism evidence="6 7">
    <name type="scientific">Sporidiobolus salmonicolor</name>
    <name type="common">Yeast-like fungus</name>
    <name type="synonym">Sporobolomyces salmonicolor</name>
    <dbReference type="NCBI Taxonomy" id="5005"/>
    <lineage>
        <taxon>Eukaryota</taxon>
        <taxon>Fungi</taxon>
        <taxon>Dikarya</taxon>
        <taxon>Basidiomycota</taxon>
        <taxon>Pucciniomycotina</taxon>
        <taxon>Microbotryomycetes</taxon>
        <taxon>Sporidiobolales</taxon>
        <taxon>Sporidiobolaceae</taxon>
        <taxon>Sporobolomyces</taxon>
    </lineage>
</organism>
<accession>A0A0D6EJH6</accession>
<feature type="non-terminal residue" evidence="6">
    <location>
        <position position="1"/>
    </location>
</feature>
<dbReference type="SMART" id="SM00672">
    <property type="entry name" value="CAP10"/>
    <property type="match status" value="1"/>
</dbReference>
<evidence type="ECO:0000259" key="5">
    <source>
        <dbReference type="SMART" id="SM00672"/>
    </source>
</evidence>
<dbReference type="GO" id="GO:0016740">
    <property type="term" value="F:transferase activity"/>
    <property type="evidence" value="ECO:0007669"/>
    <property type="project" value="UniProtKB-KW"/>
</dbReference>
<reference evidence="7" key="1">
    <citation type="submission" date="2015-02" db="EMBL/GenBank/DDBJ databases">
        <authorList>
            <person name="Gon?alves P."/>
        </authorList>
    </citation>
    <scope>NUCLEOTIDE SEQUENCE [LARGE SCALE GENOMIC DNA]</scope>
</reference>
<keyword evidence="4" id="KW-0812">Transmembrane</keyword>
<gene>
    <name evidence="6" type="primary">SPOSA6832_01676</name>
</gene>
<dbReference type="PANTHER" id="PTHR12203">
    <property type="entry name" value="KDEL LYS-ASP-GLU-LEU CONTAINING - RELATED"/>
    <property type="match status" value="1"/>
</dbReference>
<dbReference type="EMBL" id="CENE01000005">
    <property type="protein sequence ID" value="CEQ40081.1"/>
    <property type="molecule type" value="Genomic_DNA"/>
</dbReference>
<keyword evidence="7" id="KW-1185">Reference proteome</keyword>
<keyword evidence="4" id="KW-0472">Membrane</keyword>
<feature type="region of interest" description="Disordered" evidence="3">
    <location>
        <begin position="300"/>
        <end position="324"/>
    </location>
</feature>
<feature type="domain" description="Glycosyl transferase CAP10" evidence="5">
    <location>
        <begin position="350"/>
        <end position="648"/>
    </location>
</feature>
<dbReference type="InterPro" id="IPR051091">
    <property type="entry name" value="O-Glucosyltr/Glycosyltrsf_90"/>
</dbReference>
<proteinExistence type="inferred from homology"/>
<dbReference type="Proteomes" id="UP000243876">
    <property type="component" value="Unassembled WGS sequence"/>
</dbReference>
<evidence type="ECO:0000256" key="1">
    <source>
        <dbReference type="ARBA" id="ARBA00010118"/>
    </source>
</evidence>
<evidence type="ECO:0000313" key="7">
    <source>
        <dbReference type="Proteomes" id="UP000243876"/>
    </source>
</evidence>
<feature type="transmembrane region" description="Helical" evidence="4">
    <location>
        <begin position="59"/>
        <end position="81"/>
    </location>
</feature>
<sequence length="671" mass="74772">MSDQRRLLSTPKVDPNSSPSIGSNDSIPLPVGCTPPTPRPASAVSSAARALASSLVRRVVALPLVLKLVILVFAFLCIKVLPLPFTPPISVPHPIPSLLHEAEALHASRLVRRPTSLRQAHDRYLEKHGRSPPRGYDAWYSFAQKLGACTIDGYDEMYRSLAVWWGVTGGEIRDRIERLGVENAGGMGRVRVREGRVVKWEEMGAEGLGRGARDMEGSNARTAWEEMLEELGTRGVRLPDVDFFINQLDEPRVVLPYELRTDLEKRGRRNKPRPKQVEDLVLHDINAPSSRTAYDVLRQSCPPSSPARRARLSSNPGSSPHVSQRYTSAFTTRIGSFLSSPQLERQTWCDQPDLQELHQTLIRPLSFSWTDQLFPVFSNSKIEGFADVLVPSWFHWYGKMPYHEGADIEWKGKTNQLFWRGTNTGGKSVGLNWMGWLRSRLVSKTNRPLEWAHHDAVLLSSASNQTLTAMLPSSALNAALTDIAFAAPDHHGDVSSLETQRTEPSFRFTGMVPFSSNFAAKSILDMDGTAYSGRFPALMASRSAVFKSRLFVDAFDDAGLIPWFHYVPLSIRLSELYNLLGYFFGVSSVPSHASAQGFTPSPADLESAALGRSHEEELYKIAMQGREWAQKCARREDALVHAYLLVLEWARLCSDEREGAGMRPLERGQGS</sequence>
<protein>
    <submittedName>
        <fullName evidence="6">SPOSA6832_01676-mRNA-1:cds</fullName>
    </submittedName>
</protein>
<dbReference type="InterPro" id="IPR006598">
    <property type="entry name" value="CAP10"/>
</dbReference>
<feature type="compositionally biased region" description="Polar residues" evidence="3">
    <location>
        <begin position="15"/>
        <end position="26"/>
    </location>
</feature>
<evidence type="ECO:0000256" key="2">
    <source>
        <dbReference type="ARBA" id="ARBA00022679"/>
    </source>
</evidence>
<dbReference type="PANTHER" id="PTHR12203:SF35">
    <property type="entry name" value="PROTEIN O-GLUCOSYLTRANSFERASE 1"/>
    <property type="match status" value="1"/>
</dbReference>
<keyword evidence="2" id="KW-0808">Transferase</keyword>
<feature type="region of interest" description="Disordered" evidence="3">
    <location>
        <begin position="1"/>
        <end position="40"/>
    </location>
</feature>